<feature type="non-terminal residue" evidence="1">
    <location>
        <position position="1"/>
    </location>
</feature>
<dbReference type="HOGENOM" id="CLU_895910_0_0_1"/>
<organism evidence="1 2">
    <name type="scientific">Rhizoctonia solani 123E</name>
    <dbReference type="NCBI Taxonomy" id="1423351"/>
    <lineage>
        <taxon>Eukaryota</taxon>
        <taxon>Fungi</taxon>
        <taxon>Dikarya</taxon>
        <taxon>Basidiomycota</taxon>
        <taxon>Agaricomycotina</taxon>
        <taxon>Agaricomycetes</taxon>
        <taxon>Cantharellales</taxon>
        <taxon>Ceratobasidiaceae</taxon>
        <taxon>Rhizoctonia</taxon>
    </lineage>
</organism>
<comment type="caution">
    <text evidence="1">The sequence shown here is derived from an EMBL/GenBank/DDBJ whole genome shotgun (WGS) entry which is preliminary data.</text>
</comment>
<dbReference type="STRING" id="1423351.A0A074RHI8"/>
<dbReference type="EMBL" id="AZST01002674">
    <property type="protein sequence ID" value="KEP44865.1"/>
    <property type="molecule type" value="Genomic_DNA"/>
</dbReference>
<protein>
    <submittedName>
        <fullName evidence="1">Uncharacterized protein</fullName>
    </submittedName>
</protein>
<name>A0A074RHI8_9AGAM</name>
<evidence type="ECO:0000313" key="1">
    <source>
        <dbReference type="EMBL" id="KEP44865.1"/>
    </source>
</evidence>
<sequence>VLGHSNRFADTSNTRYGSHCDAAIELIAHREAYIMLLAVICDSKSVPAFTNIELNVYQALQDVPTLTELIVLCLHAQAIGCLYMRNVRRSDRNALDLGPLHDRVKVYCREIIDNPDLLLNPDVESKPTLDGQPWDRPDVIYRIQAMSKKLPYLKQAVVTFFEGELKTWERFTAEFNPGETIAETTQDQRDSAWNPATSDINEGSLGQCRQMLRRAPNMTDDQRHAWVKWHRNGPYDWSEWTLTKENEAFVWREARVLDSSGESQKIRRKINDALMEKVAANRARKVKSTEQKAAYQKRIASIQFNNEASHE</sequence>
<proteinExistence type="predicted"/>
<reference evidence="1 2" key="1">
    <citation type="submission" date="2013-12" db="EMBL/GenBank/DDBJ databases">
        <authorList>
            <person name="Cubeta M."/>
            <person name="Pakala S."/>
            <person name="Fedorova N."/>
            <person name="Thomas E."/>
            <person name="Dean R."/>
            <person name="Jabaji S."/>
            <person name="Neate S."/>
            <person name="Toda T."/>
            <person name="Tavantzis S."/>
            <person name="Vilgalys R."/>
            <person name="Bharathan N."/>
            <person name="Pakala S."/>
            <person name="Losada L.S."/>
            <person name="Zafar N."/>
            <person name="Nierman W."/>
        </authorList>
    </citation>
    <scope>NUCLEOTIDE SEQUENCE [LARGE SCALE GENOMIC DNA]</scope>
    <source>
        <strain evidence="1 2">123E</strain>
    </source>
</reference>
<accession>A0A074RHI8</accession>
<dbReference type="OrthoDB" id="3052721at2759"/>
<keyword evidence="2" id="KW-1185">Reference proteome</keyword>
<dbReference type="AlphaFoldDB" id="A0A074RHI8"/>
<evidence type="ECO:0000313" key="2">
    <source>
        <dbReference type="Proteomes" id="UP000027456"/>
    </source>
</evidence>
<gene>
    <name evidence="1" type="ORF">V565_360630</name>
</gene>
<dbReference type="Proteomes" id="UP000027456">
    <property type="component" value="Unassembled WGS sequence"/>
</dbReference>